<dbReference type="CDD" id="cd07381">
    <property type="entry name" value="MPP_CapA"/>
    <property type="match status" value="1"/>
</dbReference>
<comment type="similarity">
    <text evidence="1">Belongs to the CapA family.</text>
</comment>
<proteinExistence type="inferred from homology"/>
<accession>A0A0B7MP71</accession>
<dbReference type="SMART" id="SM00854">
    <property type="entry name" value="PGA_cap"/>
    <property type="match status" value="1"/>
</dbReference>
<dbReference type="PANTHER" id="PTHR33393">
    <property type="entry name" value="POLYGLUTAMINE SYNTHESIS ACCESSORY PROTEIN RV0574C-RELATED"/>
    <property type="match status" value="1"/>
</dbReference>
<keyword evidence="2" id="KW-0812">Transmembrane</keyword>
<keyword evidence="2" id="KW-0472">Membrane</keyword>
<evidence type="ECO:0000313" key="5">
    <source>
        <dbReference type="Proteomes" id="UP000046155"/>
    </source>
</evidence>
<dbReference type="Pfam" id="PF09587">
    <property type="entry name" value="PGA_cap"/>
    <property type="match status" value="1"/>
</dbReference>
<sequence length="381" mass="42627">MRYRENTRRKKWSVLSLTILLIILAAFIAWGQWGGSPPSVAPQDNQVTQQPELSPEWTFVANGDLMLSRRVAVAMKEKGSFYPFEQMAPLLNNADLTFGNLETSLSNRGTPIPGKGIWFRCDPAAAKALKEAGYDVLSIANNHILDYDSPALLDTLEALHEQGIDPVGGGKDLEEAVQPVIKDVKGQKIAFIAATEMADIFWSYQYPRTFEAKPDLPGVQKFDADELVNTVSSLRDQVDIIVVSLHWGTEYSDYPEVYQKETAHRLVDAGAKLVIGHHPHCLQGVEMYKGSFIAYSLGNFVFDKQRRPKCWETVLVKTFFQGNDLQKVELYPVMIADEQPRPAVGDDAVRILQKMKKLSSELETSLDIDDKRGAINLVVSR</sequence>
<feature type="domain" description="Capsule synthesis protein CapA" evidence="3">
    <location>
        <begin position="58"/>
        <end position="304"/>
    </location>
</feature>
<evidence type="ECO:0000313" key="4">
    <source>
        <dbReference type="EMBL" id="CEO89527.1"/>
    </source>
</evidence>
<protein>
    <submittedName>
        <fullName evidence="4">Capsule synthesis protein, CapA</fullName>
    </submittedName>
</protein>
<dbReference type="AlphaFoldDB" id="A0A0B7MP71"/>
<dbReference type="OrthoDB" id="9810906at2"/>
<reference evidence="5" key="1">
    <citation type="submission" date="2015-01" db="EMBL/GenBank/DDBJ databases">
        <authorList>
            <person name="Manzoor Shahid"/>
            <person name="Zubair Saima"/>
        </authorList>
    </citation>
    <scope>NUCLEOTIDE SEQUENCE [LARGE SCALE GENOMIC DNA]</scope>
    <source>
        <strain evidence="5">Sp3</strain>
    </source>
</reference>
<evidence type="ECO:0000256" key="2">
    <source>
        <dbReference type="SAM" id="Phobius"/>
    </source>
</evidence>
<dbReference type="SUPFAM" id="SSF56300">
    <property type="entry name" value="Metallo-dependent phosphatases"/>
    <property type="match status" value="1"/>
</dbReference>
<dbReference type="EMBL" id="CDRZ01000249">
    <property type="protein sequence ID" value="CEO89527.1"/>
    <property type="molecule type" value="Genomic_DNA"/>
</dbReference>
<evidence type="ECO:0000256" key="1">
    <source>
        <dbReference type="ARBA" id="ARBA00005662"/>
    </source>
</evidence>
<evidence type="ECO:0000259" key="3">
    <source>
        <dbReference type="SMART" id="SM00854"/>
    </source>
</evidence>
<dbReference type="RefSeq" id="WP_052835570.1">
    <property type="nucleotide sequence ID" value="NZ_CDRZ01000249.1"/>
</dbReference>
<keyword evidence="5" id="KW-1185">Reference proteome</keyword>
<keyword evidence="2" id="KW-1133">Transmembrane helix</keyword>
<dbReference type="PANTHER" id="PTHR33393:SF13">
    <property type="entry name" value="PGA BIOSYNTHESIS PROTEIN CAPA"/>
    <property type="match status" value="1"/>
</dbReference>
<dbReference type="InterPro" id="IPR029052">
    <property type="entry name" value="Metallo-depent_PP-like"/>
</dbReference>
<dbReference type="InterPro" id="IPR019079">
    <property type="entry name" value="Capsule_synth_CapA"/>
</dbReference>
<dbReference type="Proteomes" id="UP000046155">
    <property type="component" value="Unassembled WGS sequence"/>
</dbReference>
<gene>
    <name evidence="4" type="ORF">SSCH_510006</name>
</gene>
<dbReference type="InterPro" id="IPR052169">
    <property type="entry name" value="CW_Biosynth-Accessory"/>
</dbReference>
<organism evidence="4 5">
    <name type="scientific">Syntrophaceticus schinkii</name>
    <dbReference type="NCBI Taxonomy" id="499207"/>
    <lineage>
        <taxon>Bacteria</taxon>
        <taxon>Bacillati</taxon>
        <taxon>Bacillota</taxon>
        <taxon>Clostridia</taxon>
        <taxon>Thermoanaerobacterales</taxon>
        <taxon>Thermoanaerobacterales Family III. Incertae Sedis</taxon>
        <taxon>Syntrophaceticus</taxon>
    </lineage>
</organism>
<feature type="transmembrane region" description="Helical" evidence="2">
    <location>
        <begin position="12"/>
        <end position="33"/>
    </location>
</feature>
<dbReference type="Gene3D" id="3.60.21.10">
    <property type="match status" value="1"/>
</dbReference>
<name>A0A0B7MP71_9FIRM</name>